<dbReference type="PANTHER" id="PTHR12053:SF3">
    <property type="entry name" value="CARBOXYPEPTIDASE Q"/>
    <property type="match status" value="1"/>
</dbReference>
<dbReference type="CDD" id="cd04819">
    <property type="entry name" value="PA_2"/>
    <property type="match status" value="1"/>
</dbReference>
<evidence type="ECO:0000256" key="10">
    <source>
        <dbReference type="ARBA" id="ARBA00022729"/>
    </source>
</evidence>
<feature type="domain" description="PA" evidence="21">
    <location>
        <begin position="104"/>
        <end position="187"/>
    </location>
</feature>
<evidence type="ECO:0000256" key="15">
    <source>
        <dbReference type="ARBA" id="ARBA00023049"/>
    </source>
</evidence>
<dbReference type="InterPro" id="IPR039866">
    <property type="entry name" value="CPQ"/>
</dbReference>
<dbReference type="PANTHER" id="PTHR12053">
    <property type="entry name" value="PROTEASE FAMILY M28 PLASMA GLUTAMATE CARBOXYPEPTIDASE-RELATED"/>
    <property type="match status" value="1"/>
</dbReference>
<keyword evidence="14" id="KW-0333">Golgi apparatus</keyword>
<dbReference type="EMBL" id="BAABKX010000022">
    <property type="protein sequence ID" value="GAA5062223.1"/>
    <property type="molecule type" value="Genomic_DNA"/>
</dbReference>
<protein>
    <recommendedName>
        <fullName evidence="5">Carboxypeptidase Q</fullName>
    </recommendedName>
    <alternativeName>
        <fullName evidence="20">Plasma glutamate carboxypeptidase</fullName>
    </alternativeName>
</protein>
<evidence type="ECO:0000256" key="19">
    <source>
        <dbReference type="ARBA" id="ARBA00025833"/>
    </source>
</evidence>
<evidence type="ECO:0000259" key="22">
    <source>
        <dbReference type="Pfam" id="PF04389"/>
    </source>
</evidence>
<dbReference type="Gene3D" id="3.40.630.10">
    <property type="entry name" value="Zn peptidases"/>
    <property type="match status" value="1"/>
</dbReference>
<keyword evidence="17" id="KW-0325">Glycoprotein</keyword>
<evidence type="ECO:0000256" key="12">
    <source>
        <dbReference type="ARBA" id="ARBA00022824"/>
    </source>
</evidence>
<evidence type="ECO:0000259" key="21">
    <source>
        <dbReference type="Pfam" id="PF02225"/>
    </source>
</evidence>
<evidence type="ECO:0000256" key="7">
    <source>
        <dbReference type="ARBA" id="ARBA00022645"/>
    </source>
</evidence>
<name>A0AAV3UPH2_9EURY</name>
<keyword evidence="13" id="KW-0862">Zinc</keyword>
<keyword evidence="24" id="KW-1185">Reference proteome</keyword>
<feature type="domain" description="Peptidase M28" evidence="22">
    <location>
        <begin position="211"/>
        <end position="390"/>
    </location>
</feature>
<organism evidence="23 24">
    <name type="scientific">Haladaptatus pallidirubidus</name>
    <dbReference type="NCBI Taxonomy" id="1008152"/>
    <lineage>
        <taxon>Archaea</taxon>
        <taxon>Methanobacteriati</taxon>
        <taxon>Methanobacteriota</taxon>
        <taxon>Stenosarchaea group</taxon>
        <taxon>Halobacteria</taxon>
        <taxon>Halobacteriales</taxon>
        <taxon>Haladaptataceae</taxon>
        <taxon>Haladaptatus</taxon>
    </lineage>
</organism>
<dbReference type="GO" id="GO:0004180">
    <property type="term" value="F:carboxypeptidase activity"/>
    <property type="evidence" value="ECO:0007669"/>
    <property type="project" value="UniProtKB-KW"/>
</dbReference>
<evidence type="ECO:0000256" key="18">
    <source>
        <dbReference type="ARBA" id="ARBA00023228"/>
    </source>
</evidence>
<evidence type="ECO:0000256" key="8">
    <source>
        <dbReference type="ARBA" id="ARBA00022670"/>
    </source>
</evidence>
<dbReference type="GO" id="GO:0005764">
    <property type="term" value="C:lysosome"/>
    <property type="evidence" value="ECO:0007669"/>
    <property type="project" value="UniProtKB-SubCell"/>
</dbReference>
<dbReference type="AlphaFoldDB" id="A0AAV3UPH2"/>
<evidence type="ECO:0000256" key="5">
    <source>
        <dbReference type="ARBA" id="ARBA00014116"/>
    </source>
</evidence>
<dbReference type="Gene3D" id="3.50.30.30">
    <property type="match status" value="1"/>
</dbReference>
<evidence type="ECO:0000256" key="16">
    <source>
        <dbReference type="ARBA" id="ARBA00023145"/>
    </source>
</evidence>
<dbReference type="GeneID" id="68616562"/>
<evidence type="ECO:0000256" key="17">
    <source>
        <dbReference type="ARBA" id="ARBA00023180"/>
    </source>
</evidence>
<evidence type="ECO:0000256" key="14">
    <source>
        <dbReference type="ARBA" id="ARBA00023034"/>
    </source>
</evidence>
<evidence type="ECO:0000313" key="24">
    <source>
        <dbReference type="Proteomes" id="UP001501729"/>
    </source>
</evidence>
<evidence type="ECO:0000256" key="4">
    <source>
        <dbReference type="ARBA" id="ARBA00004613"/>
    </source>
</evidence>
<comment type="subunit">
    <text evidence="19">Homodimer. The monomeric form is inactive while the homodimer is active.</text>
</comment>
<evidence type="ECO:0000256" key="9">
    <source>
        <dbReference type="ARBA" id="ARBA00022723"/>
    </source>
</evidence>
<dbReference type="Proteomes" id="UP001501729">
    <property type="component" value="Unassembled WGS sequence"/>
</dbReference>
<dbReference type="GO" id="GO:0046872">
    <property type="term" value="F:metal ion binding"/>
    <property type="evidence" value="ECO:0007669"/>
    <property type="project" value="UniProtKB-KW"/>
</dbReference>
<keyword evidence="7" id="KW-0121">Carboxypeptidase</keyword>
<dbReference type="InterPro" id="IPR046450">
    <property type="entry name" value="PA_dom_sf"/>
</dbReference>
<keyword evidence="12" id="KW-0256">Endoplasmic reticulum</keyword>
<evidence type="ECO:0000256" key="6">
    <source>
        <dbReference type="ARBA" id="ARBA00022525"/>
    </source>
</evidence>
<dbReference type="Pfam" id="PF04389">
    <property type="entry name" value="Peptidase_M28"/>
    <property type="match status" value="1"/>
</dbReference>
<sequence length="444" mass="48787">MADWIRKTFRSDTGWNHLETLVDIENRMAGSDGEREGAERTCENLAEVGARNAHLEAFDLQGWLRGTSSLIHQGSGESFDCITLPRSPSEAVIAEFVDLGYGVEEDFADANIKGKVVMVASNAPPYYDRFPHRTEKYYHAVENGAVGFIFQNHVEGCLPPTGSVGRPSTPIGDIPALGVSKEVGTQLARVAQGEDIELLVNAEIYDGTSQNVHAEIGPETDMAVLITSHVDAHDISEGAADNGAGTAMLVEIANALAERESDLETRVEFIAFGAEEGGLCGSEYHDSVTDTEDIKVIVNCDGVVGGRTLQFFTHTFDELESAVERVAGRFDHPVRIIHGEGWRGDQWPLVRWGVPGYFVSGYRDTEGRGWGHTYADTLDKLESRNLREQAILLTELAVDLARSDVDIEHRTPEEVAASFEQEGRAEGIKHVGEWPYEFEYSPFT</sequence>
<proteinExistence type="predicted"/>
<dbReference type="GO" id="GO:0005576">
    <property type="term" value="C:extracellular region"/>
    <property type="evidence" value="ECO:0007669"/>
    <property type="project" value="UniProtKB-SubCell"/>
</dbReference>
<keyword evidence="16" id="KW-0865">Zymogen</keyword>
<keyword evidence="9" id="KW-0479">Metal-binding</keyword>
<keyword evidence="15" id="KW-0482">Metalloprotease</keyword>
<accession>A0AAV3UPH2</accession>
<keyword evidence="6" id="KW-0964">Secreted</keyword>
<reference evidence="23 24" key="1">
    <citation type="journal article" date="2019" name="Int. J. Syst. Evol. Microbiol.">
        <title>The Global Catalogue of Microorganisms (GCM) 10K type strain sequencing project: providing services to taxonomists for standard genome sequencing and annotation.</title>
        <authorList>
            <consortium name="The Broad Institute Genomics Platform"/>
            <consortium name="The Broad Institute Genome Sequencing Center for Infectious Disease"/>
            <person name="Wu L."/>
            <person name="Ma J."/>
        </authorList>
    </citation>
    <scope>NUCLEOTIDE SEQUENCE [LARGE SCALE GENOMIC DNA]</scope>
    <source>
        <strain evidence="23 24">JCM 17504</strain>
    </source>
</reference>
<keyword evidence="11" id="KW-0378">Hydrolase</keyword>
<comment type="subcellular location">
    <subcellularLocation>
        <location evidence="1">Endoplasmic reticulum</location>
    </subcellularLocation>
    <subcellularLocation>
        <location evidence="3">Golgi apparatus</location>
    </subcellularLocation>
    <subcellularLocation>
        <location evidence="2">Lysosome</location>
    </subcellularLocation>
    <subcellularLocation>
        <location evidence="4">Secreted</location>
    </subcellularLocation>
</comment>
<dbReference type="Pfam" id="PF02225">
    <property type="entry name" value="PA"/>
    <property type="match status" value="1"/>
</dbReference>
<dbReference type="InterPro" id="IPR007484">
    <property type="entry name" value="Peptidase_M28"/>
</dbReference>
<dbReference type="SUPFAM" id="SSF52025">
    <property type="entry name" value="PA domain"/>
    <property type="match status" value="1"/>
</dbReference>
<comment type="caution">
    <text evidence="23">The sequence shown here is derived from an EMBL/GenBank/DDBJ whole genome shotgun (WGS) entry which is preliminary data.</text>
</comment>
<evidence type="ECO:0000256" key="1">
    <source>
        <dbReference type="ARBA" id="ARBA00004240"/>
    </source>
</evidence>
<gene>
    <name evidence="23" type="ORF">GCM10025751_49240</name>
</gene>
<keyword evidence="10" id="KW-0732">Signal</keyword>
<dbReference type="GO" id="GO:0070573">
    <property type="term" value="F:metallodipeptidase activity"/>
    <property type="evidence" value="ECO:0007669"/>
    <property type="project" value="InterPro"/>
</dbReference>
<keyword evidence="8" id="KW-0645">Protease</keyword>
<dbReference type="SUPFAM" id="SSF53187">
    <property type="entry name" value="Zn-dependent exopeptidases"/>
    <property type="match status" value="1"/>
</dbReference>
<dbReference type="InterPro" id="IPR003137">
    <property type="entry name" value="PA_domain"/>
</dbReference>
<keyword evidence="18" id="KW-0458">Lysosome</keyword>
<evidence type="ECO:0000313" key="23">
    <source>
        <dbReference type="EMBL" id="GAA5062223.1"/>
    </source>
</evidence>
<evidence type="ECO:0000256" key="3">
    <source>
        <dbReference type="ARBA" id="ARBA00004555"/>
    </source>
</evidence>
<evidence type="ECO:0000256" key="11">
    <source>
        <dbReference type="ARBA" id="ARBA00022801"/>
    </source>
</evidence>
<evidence type="ECO:0000256" key="20">
    <source>
        <dbReference type="ARBA" id="ARBA00033328"/>
    </source>
</evidence>
<dbReference type="GO" id="GO:0006508">
    <property type="term" value="P:proteolysis"/>
    <property type="evidence" value="ECO:0007669"/>
    <property type="project" value="UniProtKB-KW"/>
</dbReference>
<evidence type="ECO:0000256" key="13">
    <source>
        <dbReference type="ARBA" id="ARBA00022833"/>
    </source>
</evidence>
<dbReference type="RefSeq" id="WP_227777919.1">
    <property type="nucleotide sequence ID" value="NZ_BAABKX010000022.1"/>
</dbReference>
<evidence type="ECO:0000256" key="2">
    <source>
        <dbReference type="ARBA" id="ARBA00004371"/>
    </source>
</evidence>